<evidence type="ECO:0000313" key="3">
    <source>
        <dbReference type="EMBL" id="GIG51663.1"/>
    </source>
</evidence>
<protein>
    <submittedName>
        <fullName evidence="3">NAD-dependent epimerase</fullName>
    </submittedName>
</protein>
<comment type="similarity">
    <text evidence="1">Belongs to the NAD(P)-dependent epimerase/dehydratase family.</text>
</comment>
<dbReference type="InterPro" id="IPR036291">
    <property type="entry name" value="NAD(P)-bd_dom_sf"/>
</dbReference>
<keyword evidence="4" id="KW-1185">Reference proteome</keyword>
<evidence type="ECO:0000259" key="2">
    <source>
        <dbReference type="Pfam" id="PF01370"/>
    </source>
</evidence>
<name>A0A919PZY7_9ACTN</name>
<evidence type="ECO:0000256" key="1">
    <source>
        <dbReference type="ARBA" id="ARBA00007637"/>
    </source>
</evidence>
<reference evidence="3" key="1">
    <citation type="submission" date="2021-01" db="EMBL/GenBank/DDBJ databases">
        <title>Whole genome shotgun sequence of Dactylosporangium siamense NBRC 106093.</title>
        <authorList>
            <person name="Komaki H."/>
            <person name="Tamura T."/>
        </authorList>
    </citation>
    <scope>NUCLEOTIDE SEQUENCE</scope>
    <source>
        <strain evidence="3">NBRC 106093</strain>
    </source>
</reference>
<proteinExistence type="inferred from homology"/>
<dbReference type="Proteomes" id="UP000660611">
    <property type="component" value="Unassembled WGS sequence"/>
</dbReference>
<dbReference type="EMBL" id="BONQ01000158">
    <property type="protein sequence ID" value="GIG51663.1"/>
    <property type="molecule type" value="Genomic_DNA"/>
</dbReference>
<feature type="domain" description="NAD-dependent epimerase/dehydratase" evidence="2">
    <location>
        <begin position="13"/>
        <end position="177"/>
    </location>
</feature>
<organism evidence="3 4">
    <name type="scientific">Dactylosporangium siamense</name>
    <dbReference type="NCBI Taxonomy" id="685454"/>
    <lineage>
        <taxon>Bacteria</taxon>
        <taxon>Bacillati</taxon>
        <taxon>Actinomycetota</taxon>
        <taxon>Actinomycetes</taxon>
        <taxon>Micromonosporales</taxon>
        <taxon>Micromonosporaceae</taxon>
        <taxon>Dactylosporangium</taxon>
    </lineage>
</organism>
<accession>A0A919PZY7</accession>
<dbReference type="Pfam" id="PF01370">
    <property type="entry name" value="Epimerase"/>
    <property type="match status" value="1"/>
</dbReference>
<dbReference type="PANTHER" id="PTHR43000">
    <property type="entry name" value="DTDP-D-GLUCOSE 4,6-DEHYDRATASE-RELATED"/>
    <property type="match status" value="1"/>
</dbReference>
<dbReference type="SUPFAM" id="SSF51735">
    <property type="entry name" value="NAD(P)-binding Rossmann-fold domains"/>
    <property type="match status" value="1"/>
</dbReference>
<dbReference type="AlphaFoldDB" id="A0A919PZY7"/>
<sequence length="255" mass="27344">MQIIGNGFLAKNLATAFGDRFPEVTALAAGVSSTSVTDPAEFDREAESLYAALHKCAAQDLTLLYFSTASFAMYGHTDVPAREDGPLFPPSAYGRHKLALEACVRASGVRHVVLRLSHVVGPHQRPHQLLPAIVRQVGSGTVTVYRGAHRDLLDARDLMHAIDGLLLSDAGDVVVNVASGRPLPVEEIVDGVAARLGVAPDRVYLSGPFSRTEVSLERLRTLVPDFGTVTPVGDAGYLDLLLDRYLDRAVPAPTR</sequence>
<evidence type="ECO:0000313" key="4">
    <source>
        <dbReference type="Proteomes" id="UP000660611"/>
    </source>
</evidence>
<dbReference type="Gene3D" id="3.40.50.720">
    <property type="entry name" value="NAD(P)-binding Rossmann-like Domain"/>
    <property type="match status" value="1"/>
</dbReference>
<gene>
    <name evidence="3" type="ORF">Dsi01nite_097040</name>
</gene>
<dbReference type="InterPro" id="IPR001509">
    <property type="entry name" value="Epimerase_deHydtase"/>
</dbReference>
<comment type="caution">
    <text evidence="3">The sequence shown here is derived from an EMBL/GenBank/DDBJ whole genome shotgun (WGS) entry which is preliminary data.</text>
</comment>